<dbReference type="InterPro" id="IPR001131">
    <property type="entry name" value="Peptidase_M24B_aminopep-P_CS"/>
</dbReference>
<dbReference type="GO" id="GO:0046872">
    <property type="term" value="F:metal ion binding"/>
    <property type="evidence" value="ECO:0007669"/>
    <property type="project" value="UniProtKB-KW"/>
</dbReference>
<dbReference type="InterPro" id="IPR050422">
    <property type="entry name" value="X-Pro_aminopeptidase_P"/>
</dbReference>
<dbReference type="InterPro" id="IPR033740">
    <property type="entry name" value="Pept_M24B"/>
</dbReference>
<dbReference type="GO" id="GO:0005737">
    <property type="term" value="C:cytoplasm"/>
    <property type="evidence" value="ECO:0007669"/>
    <property type="project" value="UniProtKB-ARBA"/>
</dbReference>
<dbReference type="InterPro" id="IPR036005">
    <property type="entry name" value="Creatinase/aminopeptidase-like"/>
</dbReference>
<evidence type="ECO:0000313" key="10">
    <source>
        <dbReference type="EMBL" id="LAA04396.1"/>
    </source>
</evidence>
<dbReference type="Pfam" id="PF00557">
    <property type="entry name" value="Peptidase_M24"/>
    <property type="match status" value="1"/>
</dbReference>
<evidence type="ECO:0000256" key="4">
    <source>
        <dbReference type="ARBA" id="ARBA00022801"/>
    </source>
</evidence>
<dbReference type="SUPFAM" id="SSF53092">
    <property type="entry name" value="Creatinase/prolidase N-terminal domain"/>
    <property type="match status" value="1"/>
</dbReference>
<dbReference type="InterPro" id="IPR000994">
    <property type="entry name" value="Pept_M24"/>
</dbReference>
<evidence type="ECO:0000256" key="2">
    <source>
        <dbReference type="ARBA" id="ARBA00008766"/>
    </source>
</evidence>
<dbReference type="Pfam" id="PF16188">
    <property type="entry name" value="Peptidase_M24_C"/>
    <property type="match status" value="1"/>
</dbReference>
<evidence type="ECO:0000256" key="1">
    <source>
        <dbReference type="ARBA" id="ARBA00001936"/>
    </source>
</evidence>
<evidence type="ECO:0000256" key="6">
    <source>
        <dbReference type="RuleBase" id="RU000590"/>
    </source>
</evidence>
<keyword evidence="10" id="KW-0645">Protease</keyword>
<protein>
    <submittedName>
        <fullName evidence="10">Xaa-Pro aminopeptidase 1</fullName>
    </submittedName>
</protein>
<dbReference type="InterPro" id="IPR029149">
    <property type="entry name" value="Creatin/AminoP/Spt16_N"/>
</dbReference>
<comment type="similarity">
    <text evidence="2 6">Belongs to the peptidase M24B family.</text>
</comment>
<dbReference type="CDD" id="cd01085">
    <property type="entry name" value="APP"/>
    <property type="match status" value="1"/>
</dbReference>
<keyword evidence="10" id="KW-0031">Aminopeptidase</keyword>
<dbReference type="PANTHER" id="PTHR43763:SF6">
    <property type="entry name" value="XAA-PRO AMINOPEPTIDASE 1"/>
    <property type="match status" value="1"/>
</dbReference>
<evidence type="ECO:0000259" key="9">
    <source>
        <dbReference type="Pfam" id="PF16188"/>
    </source>
</evidence>
<dbReference type="GO" id="GO:0070006">
    <property type="term" value="F:metalloaminopeptidase activity"/>
    <property type="evidence" value="ECO:0007669"/>
    <property type="project" value="InterPro"/>
</dbReference>
<keyword evidence="5" id="KW-0464">Manganese</keyword>
<reference evidence="10" key="1">
    <citation type="journal article" date="2016" name="Mol. Ecol. Resour.">
        <title>Evaluation of the impact of RNA preservation methods of spiders for de novo transcriptome assembly.</title>
        <authorList>
            <person name="Kono N."/>
            <person name="Nakamura H."/>
            <person name="Ito Y."/>
            <person name="Tomita M."/>
            <person name="Arakawa K."/>
        </authorList>
    </citation>
    <scope>NUCLEOTIDE SEQUENCE</scope>
    <source>
        <tissue evidence="10">Whole body</tissue>
    </source>
</reference>
<proteinExistence type="evidence at transcript level"/>
<comment type="cofactor">
    <cofactor evidence="1">
        <name>Mn(2+)</name>
        <dbReference type="ChEBI" id="CHEBI:29035"/>
    </cofactor>
</comment>
<dbReference type="Pfam" id="PF01321">
    <property type="entry name" value="Creatinase_N"/>
    <property type="match status" value="1"/>
</dbReference>
<dbReference type="OrthoDB" id="9995434at2759"/>
<dbReference type="PROSITE" id="PS00491">
    <property type="entry name" value="PROLINE_PEPTIDASE"/>
    <property type="match status" value="1"/>
</dbReference>
<evidence type="ECO:0000256" key="3">
    <source>
        <dbReference type="ARBA" id="ARBA00022723"/>
    </source>
</evidence>
<dbReference type="AlphaFoldDB" id="A0A2L2Y895"/>
<sequence>MTRRCSTEILKKFRDVMKNSEYVKESLQAYIIPSVDAHQSEYIAPCDKRIQFISGFTGSRGTAVITEKHAALWTDGRYFLQANQQLDENWTLMKERIEGTPSVGEWLNDVLPNGSKVGFDSFLLDNDTWKTLKETFESSKNCLVPTEKNLVDVIWEDKPSIPSNSVDFLPIKYSGKGVEEKISEVRNEMIKQKASILVITALDEVAWLFNLRGSDIVFNPVFFSYAIVTLDSLYLFIDSKKLSETAKNSLSDLKNLNLQILPYENVVKTLKELFKEKKSRVWFNQRTCYGIVSLIPKNYRFMKTTPVEMLKSIKNDVEINGARIAHIKDGAALSEFFHWLTLEISTGNLTEISAADKLEDIKKDLTDYVGLSFGTISASGPNAAIIHYQPSKETNRKLDPSEIYLCDCGTQYRDGTTDVTRTWHFGEPTPMEIKSYTLVLKGHIAVTRAIFPAKCTGHRIDSFARKFLWDYGLDYLHGTGHGVGSFLNVHEGPCGISLCYRAEDPGIQSGMILSIEPGYYEDNKFGIRLENLAVAKKAETDHNFGDKEYLTFEPLTVFPFQAKLIDTSLLTSDEVSWLNNYHMLCLEKVGGYLKELGKHDALKWLKDATIPIKNA</sequence>
<dbReference type="FunFam" id="3.40.350.10:FF:000001">
    <property type="entry name" value="Putative xaa-Pro aminopeptidase 1"/>
    <property type="match status" value="1"/>
</dbReference>
<dbReference type="FunFam" id="3.90.230.10:FF:000007">
    <property type="entry name" value="Xaa-Pro aminopeptidase P"/>
    <property type="match status" value="1"/>
</dbReference>
<keyword evidence="3 6" id="KW-0479">Metal-binding</keyword>
<dbReference type="Pfam" id="PF16189">
    <property type="entry name" value="Creatinase_N_2"/>
    <property type="match status" value="1"/>
</dbReference>
<dbReference type="InterPro" id="IPR032416">
    <property type="entry name" value="Peptidase_M24_C"/>
</dbReference>
<evidence type="ECO:0000259" key="7">
    <source>
        <dbReference type="Pfam" id="PF00557"/>
    </source>
</evidence>
<accession>A0A2L2Y895</accession>
<name>A0A2L2Y895_PARTP</name>
<dbReference type="Gene3D" id="3.90.230.10">
    <property type="entry name" value="Creatinase/methionine aminopeptidase superfamily"/>
    <property type="match status" value="1"/>
</dbReference>
<dbReference type="EMBL" id="IAAA01012420">
    <property type="protein sequence ID" value="LAA04396.1"/>
    <property type="molecule type" value="mRNA"/>
</dbReference>
<keyword evidence="4" id="KW-0378">Hydrolase</keyword>
<organism evidence="10">
    <name type="scientific">Parasteatoda tepidariorum</name>
    <name type="common">Common house spider</name>
    <name type="synonym">Achaearanea tepidariorum</name>
    <dbReference type="NCBI Taxonomy" id="114398"/>
    <lineage>
        <taxon>Eukaryota</taxon>
        <taxon>Metazoa</taxon>
        <taxon>Ecdysozoa</taxon>
        <taxon>Arthropoda</taxon>
        <taxon>Chelicerata</taxon>
        <taxon>Arachnida</taxon>
        <taxon>Araneae</taxon>
        <taxon>Araneomorphae</taxon>
        <taxon>Entelegynae</taxon>
        <taxon>Araneoidea</taxon>
        <taxon>Theridiidae</taxon>
        <taxon>Parasteatoda</taxon>
    </lineage>
</organism>
<feature type="domain" description="Creatinase N-terminal" evidence="8">
    <location>
        <begin position="12"/>
        <end position="139"/>
    </location>
</feature>
<feature type="domain" description="Peptidase M24 C-terminal" evidence="9">
    <location>
        <begin position="548"/>
        <end position="612"/>
    </location>
</feature>
<dbReference type="InterPro" id="IPR000587">
    <property type="entry name" value="Creatinase_N"/>
</dbReference>
<feature type="domain" description="Peptidase M24" evidence="7">
    <location>
        <begin position="323"/>
        <end position="534"/>
    </location>
</feature>
<dbReference type="SUPFAM" id="SSF55920">
    <property type="entry name" value="Creatinase/aminopeptidase"/>
    <property type="match status" value="1"/>
</dbReference>
<dbReference type="Gene3D" id="3.40.350.10">
    <property type="entry name" value="Creatinase/prolidase N-terminal domain"/>
    <property type="match status" value="2"/>
</dbReference>
<evidence type="ECO:0000259" key="8">
    <source>
        <dbReference type="Pfam" id="PF01321"/>
    </source>
</evidence>
<evidence type="ECO:0000256" key="5">
    <source>
        <dbReference type="ARBA" id="ARBA00023211"/>
    </source>
</evidence>
<dbReference type="PANTHER" id="PTHR43763">
    <property type="entry name" value="XAA-PRO AMINOPEPTIDASE 1"/>
    <property type="match status" value="1"/>
</dbReference>